<dbReference type="Proteomes" id="UP001055940">
    <property type="component" value="Chromosome"/>
</dbReference>
<name>A0ABY5DJD2_9ACTN</name>
<evidence type="ECO:0000256" key="3">
    <source>
        <dbReference type="ARBA" id="ARBA00022840"/>
    </source>
</evidence>
<proteinExistence type="predicted"/>
<evidence type="ECO:0000313" key="6">
    <source>
        <dbReference type="Proteomes" id="UP001055940"/>
    </source>
</evidence>
<dbReference type="InterPro" id="IPR052708">
    <property type="entry name" value="PxpC"/>
</dbReference>
<feature type="domain" description="Carboxyltransferase" evidence="4">
    <location>
        <begin position="37"/>
        <end position="297"/>
    </location>
</feature>
<dbReference type="InterPro" id="IPR003778">
    <property type="entry name" value="CT_A_B"/>
</dbReference>
<accession>A0ABY5DJD2</accession>
<dbReference type="SMART" id="SM00797">
    <property type="entry name" value="AHS2"/>
    <property type="match status" value="1"/>
</dbReference>
<keyword evidence="1" id="KW-0547">Nucleotide-binding</keyword>
<evidence type="ECO:0000259" key="4">
    <source>
        <dbReference type="SMART" id="SM00797"/>
    </source>
</evidence>
<dbReference type="Gene3D" id="2.40.100.10">
    <property type="entry name" value="Cyclophilin-like"/>
    <property type="match status" value="1"/>
</dbReference>
<dbReference type="SUPFAM" id="SSF50891">
    <property type="entry name" value="Cyclophilin-like"/>
    <property type="match status" value="1"/>
</dbReference>
<evidence type="ECO:0000256" key="1">
    <source>
        <dbReference type="ARBA" id="ARBA00022741"/>
    </source>
</evidence>
<reference evidence="5" key="1">
    <citation type="submission" date="2022-06" db="EMBL/GenBank/DDBJ databases">
        <authorList>
            <person name="Ping M."/>
        </authorList>
    </citation>
    <scope>NUCLEOTIDE SEQUENCE</scope>
    <source>
        <strain evidence="5">JCM11759T</strain>
    </source>
</reference>
<gene>
    <name evidence="5" type="ORF">NE857_26950</name>
</gene>
<evidence type="ECO:0000256" key="2">
    <source>
        <dbReference type="ARBA" id="ARBA00022801"/>
    </source>
</evidence>
<keyword evidence="6" id="KW-1185">Reference proteome</keyword>
<dbReference type="PANTHER" id="PTHR43309:SF3">
    <property type="entry name" value="5-OXOPROLINASE SUBUNIT C"/>
    <property type="match status" value="1"/>
</dbReference>
<dbReference type="EMBL" id="CP099837">
    <property type="protein sequence ID" value="USY23438.1"/>
    <property type="molecule type" value="Genomic_DNA"/>
</dbReference>
<organism evidence="5 6">
    <name type="scientific">Nocardiopsis exhalans</name>
    <dbReference type="NCBI Taxonomy" id="163604"/>
    <lineage>
        <taxon>Bacteria</taxon>
        <taxon>Bacillati</taxon>
        <taxon>Actinomycetota</taxon>
        <taxon>Actinomycetes</taxon>
        <taxon>Streptosporangiales</taxon>
        <taxon>Nocardiopsidaceae</taxon>
        <taxon>Nocardiopsis</taxon>
    </lineage>
</organism>
<evidence type="ECO:0000313" key="5">
    <source>
        <dbReference type="EMBL" id="USY23438.1"/>
    </source>
</evidence>
<dbReference type="RefSeq" id="WP_254422105.1">
    <property type="nucleotide sequence ID" value="NZ_BAAAJB010000012.1"/>
</dbReference>
<keyword evidence="2" id="KW-0378">Hydrolase</keyword>
<dbReference type="Pfam" id="PF02626">
    <property type="entry name" value="CT_A_B"/>
    <property type="match status" value="1"/>
</dbReference>
<keyword evidence="3" id="KW-0067">ATP-binding</keyword>
<sequence length="300" mass="30657">MGEAFPGRGDRTVTALEVLATGPMTTVQDTGRFGHAALGVGRSGAADPDSYALANRLLANPLGAAALETTLGGLRVRAHGAVTVAVTGAEAPVWVNGRGAAVNEVLHLPDGAELALGAPARGLRSYLAVRGGVAVPPVLGSRSTDVLAGLGPAVPRAGDVLPVGPAPSTFPHLDHVPVRAVGGGRVELRVELGPREDWFTERALEALLSGDYEVTSRSDRVGARLAGPTLERAREGELPSEGMVAGALQVPPGGEPVLFLADHPVTGGYPVVAVVRSADLPKAAQARPGTRIRFVLWPGV</sequence>
<dbReference type="NCBIfam" id="TIGR00724">
    <property type="entry name" value="urea_amlyse_rel"/>
    <property type="match status" value="1"/>
</dbReference>
<dbReference type="InterPro" id="IPR029000">
    <property type="entry name" value="Cyclophilin-like_dom_sf"/>
</dbReference>
<protein>
    <submittedName>
        <fullName evidence="5">Biotin-dependent carboxyltransferase family protein</fullName>
    </submittedName>
</protein>
<dbReference type="PANTHER" id="PTHR43309">
    <property type="entry name" value="5-OXOPROLINASE SUBUNIT C"/>
    <property type="match status" value="1"/>
</dbReference>